<dbReference type="InterPro" id="IPR008271">
    <property type="entry name" value="Ser/Thr_kinase_AS"/>
</dbReference>
<dbReference type="InParanoid" id="A0A6J2YBW8"/>
<keyword evidence="4 9" id="KW-0547">Nucleotide-binding</keyword>
<dbReference type="PANTHER" id="PTHR44329">
    <property type="entry name" value="SERINE/THREONINE-PROTEIN KINASE TNNI3K-RELATED"/>
    <property type="match status" value="1"/>
</dbReference>
<dbReference type="Pfam" id="PF00069">
    <property type="entry name" value="Pkinase"/>
    <property type="match status" value="1"/>
</dbReference>
<dbReference type="InterPro" id="IPR017441">
    <property type="entry name" value="Protein_kinase_ATP_BS"/>
</dbReference>
<dbReference type="InterPro" id="IPR011009">
    <property type="entry name" value="Kinase-like_dom_sf"/>
</dbReference>
<evidence type="ECO:0000313" key="13">
    <source>
        <dbReference type="RefSeq" id="XP_030760689.1"/>
    </source>
</evidence>
<protein>
    <recommendedName>
        <fullName evidence="1">non-specific serine/threonine protein kinase</fullName>
        <ecNumber evidence="1">2.7.11.1</ecNumber>
    </recommendedName>
</protein>
<evidence type="ECO:0000256" key="8">
    <source>
        <dbReference type="ARBA" id="ARBA00048679"/>
    </source>
</evidence>
<evidence type="ECO:0000256" key="2">
    <source>
        <dbReference type="ARBA" id="ARBA00022527"/>
    </source>
</evidence>
<dbReference type="AlphaFoldDB" id="A0A6J2YBW8"/>
<sequence length="361" mass="40692">MANSLKNISGLLSPKFLSPRLSPNYLLASPKSEGNRYKHKLTRSVVAKKLDFVTDDKFLKVPSRFPKNETGNFKNLLEVNSSSREDIHNKSLELNTPNKVTLFHSGLGKLKKRTTILGTGTFGTVFQGIYKGTKVAVKVVAKETSNNEKNALLLSHPNIVKTLNIITNPEFTTYNLIIMEHLPKCITLQDVLESCGEKYDSLTLKKFAVDITTGLDYCHSNNVLHLDLKPKNILVDQKNTCKICDFGNSVSIGDNLSNFKHNGTVIYTAPELLLGKSPSMKSDIYSLGIIFWQIKYRKTPFEAYDSNESIIYNVAKHNIRPTCDKNNEDLFTNIFTKCWNTESNIRPNTCDILKDLEHVQI</sequence>
<dbReference type="PROSITE" id="PS50011">
    <property type="entry name" value="PROTEIN_KINASE_DOM"/>
    <property type="match status" value="1"/>
</dbReference>
<comment type="similarity">
    <text evidence="10">Belongs to the protein kinase superfamily.</text>
</comment>
<proteinExistence type="inferred from homology"/>
<dbReference type="Proteomes" id="UP000504635">
    <property type="component" value="Unplaced"/>
</dbReference>
<dbReference type="GO" id="GO:0005524">
    <property type="term" value="F:ATP binding"/>
    <property type="evidence" value="ECO:0007669"/>
    <property type="project" value="UniProtKB-UniRule"/>
</dbReference>
<keyword evidence="2 10" id="KW-0723">Serine/threonine-protein kinase</keyword>
<dbReference type="InterPro" id="IPR000719">
    <property type="entry name" value="Prot_kinase_dom"/>
</dbReference>
<dbReference type="SMART" id="SM00220">
    <property type="entry name" value="S_TKc"/>
    <property type="match status" value="1"/>
</dbReference>
<dbReference type="GeneID" id="115885807"/>
<dbReference type="InterPro" id="IPR051681">
    <property type="entry name" value="Ser/Thr_Kinases-Pseudokinases"/>
</dbReference>
<evidence type="ECO:0000256" key="4">
    <source>
        <dbReference type="ARBA" id="ARBA00022741"/>
    </source>
</evidence>
<evidence type="ECO:0000256" key="9">
    <source>
        <dbReference type="PROSITE-ProRule" id="PRU10141"/>
    </source>
</evidence>
<dbReference type="GO" id="GO:0004674">
    <property type="term" value="F:protein serine/threonine kinase activity"/>
    <property type="evidence" value="ECO:0007669"/>
    <property type="project" value="UniProtKB-KW"/>
</dbReference>
<dbReference type="Gene3D" id="3.30.200.20">
    <property type="entry name" value="Phosphorylase Kinase, domain 1"/>
    <property type="match status" value="1"/>
</dbReference>
<dbReference type="SUPFAM" id="SSF56112">
    <property type="entry name" value="Protein kinase-like (PK-like)"/>
    <property type="match status" value="1"/>
</dbReference>
<dbReference type="PROSITE" id="PS00107">
    <property type="entry name" value="PROTEIN_KINASE_ATP"/>
    <property type="match status" value="1"/>
</dbReference>
<evidence type="ECO:0000256" key="5">
    <source>
        <dbReference type="ARBA" id="ARBA00022777"/>
    </source>
</evidence>
<keyword evidence="3" id="KW-0808">Transferase</keyword>
<dbReference type="OrthoDB" id="4062651at2759"/>
<reference evidence="13" key="1">
    <citation type="submission" date="2025-08" db="UniProtKB">
        <authorList>
            <consortium name="RefSeq"/>
        </authorList>
    </citation>
    <scope>IDENTIFICATION</scope>
    <source>
        <tissue evidence="13">Gonads</tissue>
    </source>
</reference>
<dbReference type="Gene3D" id="1.10.510.10">
    <property type="entry name" value="Transferase(Phosphotransferase) domain 1"/>
    <property type="match status" value="1"/>
</dbReference>
<dbReference type="PROSITE" id="PS00108">
    <property type="entry name" value="PROTEIN_KINASE_ST"/>
    <property type="match status" value="1"/>
</dbReference>
<comment type="catalytic activity">
    <reaction evidence="7">
        <text>L-threonyl-[protein] + ATP = O-phospho-L-threonyl-[protein] + ADP + H(+)</text>
        <dbReference type="Rhea" id="RHEA:46608"/>
        <dbReference type="Rhea" id="RHEA-COMP:11060"/>
        <dbReference type="Rhea" id="RHEA-COMP:11605"/>
        <dbReference type="ChEBI" id="CHEBI:15378"/>
        <dbReference type="ChEBI" id="CHEBI:30013"/>
        <dbReference type="ChEBI" id="CHEBI:30616"/>
        <dbReference type="ChEBI" id="CHEBI:61977"/>
        <dbReference type="ChEBI" id="CHEBI:456216"/>
        <dbReference type="EC" id="2.7.11.1"/>
    </reaction>
</comment>
<dbReference type="EC" id="2.7.11.1" evidence="1"/>
<keyword evidence="6 9" id="KW-0067">ATP-binding</keyword>
<evidence type="ECO:0000256" key="3">
    <source>
        <dbReference type="ARBA" id="ARBA00022679"/>
    </source>
</evidence>
<gene>
    <name evidence="13" type="primary">LOC115885807</name>
</gene>
<name>A0A6J2YBW8_SITOR</name>
<feature type="domain" description="Protein kinase" evidence="11">
    <location>
        <begin position="111"/>
        <end position="361"/>
    </location>
</feature>
<keyword evidence="5 13" id="KW-0418">Kinase</keyword>
<evidence type="ECO:0000313" key="12">
    <source>
        <dbReference type="Proteomes" id="UP000504635"/>
    </source>
</evidence>
<evidence type="ECO:0000259" key="11">
    <source>
        <dbReference type="PROSITE" id="PS50011"/>
    </source>
</evidence>
<comment type="catalytic activity">
    <reaction evidence="8">
        <text>L-seryl-[protein] + ATP = O-phospho-L-seryl-[protein] + ADP + H(+)</text>
        <dbReference type="Rhea" id="RHEA:17989"/>
        <dbReference type="Rhea" id="RHEA-COMP:9863"/>
        <dbReference type="Rhea" id="RHEA-COMP:11604"/>
        <dbReference type="ChEBI" id="CHEBI:15378"/>
        <dbReference type="ChEBI" id="CHEBI:29999"/>
        <dbReference type="ChEBI" id="CHEBI:30616"/>
        <dbReference type="ChEBI" id="CHEBI:83421"/>
        <dbReference type="ChEBI" id="CHEBI:456216"/>
        <dbReference type="EC" id="2.7.11.1"/>
    </reaction>
</comment>
<evidence type="ECO:0000256" key="1">
    <source>
        <dbReference type="ARBA" id="ARBA00012513"/>
    </source>
</evidence>
<dbReference type="KEGG" id="soy:115885807"/>
<organism evidence="12 13">
    <name type="scientific">Sitophilus oryzae</name>
    <name type="common">Rice weevil</name>
    <name type="synonym">Curculio oryzae</name>
    <dbReference type="NCBI Taxonomy" id="7048"/>
    <lineage>
        <taxon>Eukaryota</taxon>
        <taxon>Metazoa</taxon>
        <taxon>Ecdysozoa</taxon>
        <taxon>Arthropoda</taxon>
        <taxon>Hexapoda</taxon>
        <taxon>Insecta</taxon>
        <taxon>Pterygota</taxon>
        <taxon>Neoptera</taxon>
        <taxon>Endopterygota</taxon>
        <taxon>Coleoptera</taxon>
        <taxon>Polyphaga</taxon>
        <taxon>Cucujiformia</taxon>
        <taxon>Curculionidae</taxon>
        <taxon>Dryophthorinae</taxon>
        <taxon>Sitophilus</taxon>
    </lineage>
</organism>
<evidence type="ECO:0000256" key="7">
    <source>
        <dbReference type="ARBA" id="ARBA00047899"/>
    </source>
</evidence>
<evidence type="ECO:0000256" key="10">
    <source>
        <dbReference type="RuleBase" id="RU000304"/>
    </source>
</evidence>
<feature type="binding site" evidence="9">
    <location>
        <position position="142"/>
    </location>
    <ligand>
        <name>ATP</name>
        <dbReference type="ChEBI" id="CHEBI:30616"/>
    </ligand>
</feature>
<accession>A0A6J2YBW8</accession>
<keyword evidence="12" id="KW-1185">Reference proteome</keyword>
<dbReference type="RefSeq" id="XP_030760689.1">
    <property type="nucleotide sequence ID" value="XM_030904829.1"/>
</dbReference>
<dbReference type="PANTHER" id="PTHR44329:SF285">
    <property type="entry name" value="V-MOS MOLONEY MURINE SARCOMA VIRAL ONCO HOMOLOG"/>
    <property type="match status" value="1"/>
</dbReference>
<evidence type="ECO:0000256" key="6">
    <source>
        <dbReference type="ARBA" id="ARBA00022840"/>
    </source>
</evidence>
<dbReference type="FunCoup" id="A0A6J2YBW8">
    <property type="interactions" value="23"/>
</dbReference>